<evidence type="ECO:0000256" key="4">
    <source>
        <dbReference type="ARBA" id="ARBA00022679"/>
    </source>
</evidence>
<dbReference type="PANTHER" id="PTHR11441:SF0">
    <property type="entry name" value="THYMIDINE KINASE, CYTOSOLIC"/>
    <property type="match status" value="1"/>
</dbReference>
<keyword evidence="6 8" id="KW-0418">Kinase</keyword>
<protein>
    <recommendedName>
        <fullName evidence="2 8">Thymidine kinase</fullName>
        <ecNumber evidence="2 8">2.7.1.21</ecNumber>
    </recommendedName>
</protein>
<dbReference type="SUPFAM" id="SSF57716">
    <property type="entry name" value="Glucocorticoid receptor-like (DNA-binding domain)"/>
    <property type="match status" value="1"/>
</dbReference>
<reference evidence="10 11" key="1">
    <citation type="journal article" date="2011" name="Front. Microbiol.">
        <title>Genomic signatures of strain selection and enhancement in Bacillus atrophaeus var. globigii, a historical biowarfare simulant.</title>
        <authorList>
            <person name="Gibbons H.S."/>
            <person name="Broomall S.M."/>
            <person name="McNew L.A."/>
            <person name="Daligault H."/>
            <person name="Chapman C."/>
            <person name="Bruce D."/>
            <person name="Karavis M."/>
            <person name="Krepps M."/>
            <person name="McGregor P.A."/>
            <person name="Hong C."/>
            <person name="Park K.H."/>
            <person name="Akmal A."/>
            <person name="Feldman A."/>
            <person name="Lin J.S."/>
            <person name="Chang W.E."/>
            <person name="Higgs B.W."/>
            <person name="Demirev P."/>
            <person name="Lindquist J."/>
            <person name="Liem A."/>
            <person name="Fochler E."/>
            <person name="Read T.D."/>
            <person name="Tapia R."/>
            <person name="Johnson S."/>
            <person name="Bishop-Lilly K.A."/>
            <person name="Detter C."/>
            <person name="Han C."/>
            <person name="Sozhamannan S."/>
            <person name="Rosenzweig C.N."/>
            <person name="Skowronski E.W."/>
        </authorList>
    </citation>
    <scope>NUCLEOTIDE SEQUENCE [LARGE SCALE GENOMIC DNA]</scope>
    <source>
        <strain evidence="10 11">1942</strain>
    </source>
</reference>
<evidence type="ECO:0000256" key="9">
    <source>
        <dbReference type="RuleBase" id="RU004165"/>
    </source>
</evidence>
<keyword evidence="11" id="KW-1185">Reference proteome</keyword>
<evidence type="ECO:0000256" key="6">
    <source>
        <dbReference type="ARBA" id="ARBA00022777"/>
    </source>
</evidence>
<evidence type="ECO:0000256" key="1">
    <source>
        <dbReference type="ARBA" id="ARBA00007587"/>
    </source>
</evidence>
<dbReference type="Gene3D" id="3.40.50.300">
    <property type="entry name" value="P-loop containing nucleotide triphosphate hydrolases"/>
    <property type="match status" value="1"/>
</dbReference>
<dbReference type="RefSeq" id="WP_004429600.1">
    <property type="nucleotide sequence ID" value="NC_014639.1"/>
</dbReference>
<evidence type="ECO:0000256" key="3">
    <source>
        <dbReference type="ARBA" id="ARBA00022634"/>
    </source>
</evidence>
<evidence type="ECO:0000313" key="10">
    <source>
        <dbReference type="EMBL" id="ADP32875.1"/>
    </source>
</evidence>
<sequence length="191" mass="20680">MSKLTVFTGSMFAGKSTALVEAGKKESKEGKTVLFIKPTLDSRYSDDEIVTHDGESVRAMVIDHDTQMGMHDFFTIMGADVVLFDEAQFFTDDLVEMVSDLVGEGKTVYVAGLNTDYKLKPFETTVKLIGIADEVNVLTAICADCAKQGATVTIKTSGSDDRIELGSEDIYKPVCPECYLTSAASFKGGDK</sequence>
<evidence type="ECO:0000256" key="8">
    <source>
        <dbReference type="RuleBase" id="RU000544"/>
    </source>
</evidence>
<dbReference type="Gene3D" id="3.30.60.20">
    <property type="match status" value="1"/>
</dbReference>
<comment type="catalytic activity">
    <reaction evidence="8">
        <text>thymidine + ATP = dTMP + ADP + H(+)</text>
        <dbReference type="Rhea" id="RHEA:19129"/>
        <dbReference type="ChEBI" id="CHEBI:15378"/>
        <dbReference type="ChEBI" id="CHEBI:17748"/>
        <dbReference type="ChEBI" id="CHEBI:30616"/>
        <dbReference type="ChEBI" id="CHEBI:63528"/>
        <dbReference type="ChEBI" id="CHEBI:456216"/>
        <dbReference type="EC" id="2.7.1.21"/>
    </reaction>
</comment>
<proteinExistence type="inferred from homology"/>
<dbReference type="PANTHER" id="PTHR11441">
    <property type="entry name" value="THYMIDINE KINASE"/>
    <property type="match status" value="1"/>
</dbReference>
<dbReference type="InterPro" id="IPR001267">
    <property type="entry name" value="Thymidine_kinase"/>
</dbReference>
<comment type="similarity">
    <text evidence="1 9">Belongs to the thymidine kinase family.</text>
</comment>
<keyword evidence="4 8" id="KW-0808">Transferase</keyword>
<evidence type="ECO:0000256" key="2">
    <source>
        <dbReference type="ARBA" id="ARBA00012118"/>
    </source>
</evidence>
<dbReference type="EC" id="2.7.1.21" evidence="2 8"/>
<dbReference type="PIRSF" id="PIRSF035805">
    <property type="entry name" value="TK_cell"/>
    <property type="match status" value="1"/>
</dbReference>
<name>A0ABM5LY71_BACA1</name>
<dbReference type="Pfam" id="PF00265">
    <property type="entry name" value="TK"/>
    <property type="match status" value="1"/>
</dbReference>
<evidence type="ECO:0000256" key="5">
    <source>
        <dbReference type="ARBA" id="ARBA00022741"/>
    </source>
</evidence>
<dbReference type="SUPFAM" id="SSF52540">
    <property type="entry name" value="P-loop containing nucleoside triphosphate hydrolases"/>
    <property type="match status" value="1"/>
</dbReference>
<evidence type="ECO:0000256" key="7">
    <source>
        <dbReference type="ARBA" id="ARBA00022840"/>
    </source>
</evidence>
<dbReference type="InterPro" id="IPR027417">
    <property type="entry name" value="P-loop_NTPase"/>
</dbReference>
<keyword evidence="7 8" id="KW-0067">ATP-binding</keyword>
<keyword evidence="5 8" id="KW-0547">Nucleotide-binding</keyword>
<gene>
    <name evidence="10" type="ordered locus">BATR1942_09710</name>
</gene>
<accession>A0ABM5LY71</accession>
<dbReference type="EMBL" id="CP002207">
    <property type="protein sequence ID" value="ADP32875.1"/>
    <property type="molecule type" value="Genomic_DNA"/>
</dbReference>
<organism evidence="10 11">
    <name type="scientific">Bacillus atrophaeus (strain 1942)</name>
    <dbReference type="NCBI Taxonomy" id="720555"/>
    <lineage>
        <taxon>Bacteria</taxon>
        <taxon>Bacillati</taxon>
        <taxon>Bacillota</taxon>
        <taxon>Bacilli</taxon>
        <taxon>Bacillales</taxon>
        <taxon>Bacillaceae</taxon>
        <taxon>Bacillus</taxon>
    </lineage>
</organism>
<evidence type="ECO:0000313" key="11">
    <source>
        <dbReference type="Proteomes" id="UP000006867"/>
    </source>
</evidence>
<keyword evidence="3 8" id="KW-0237">DNA synthesis</keyword>
<dbReference type="GO" id="GO:0004797">
    <property type="term" value="F:thymidine kinase activity"/>
    <property type="evidence" value="ECO:0007669"/>
    <property type="project" value="UniProtKB-EC"/>
</dbReference>
<dbReference type="Proteomes" id="UP000006867">
    <property type="component" value="Chromosome"/>
</dbReference>